<keyword evidence="3 4" id="KW-0975">Bacterial flagellum</keyword>
<dbReference type="SUPFAM" id="SSF64518">
    <property type="entry name" value="Phase 1 flagellin"/>
    <property type="match status" value="1"/>
</dbReference>
<evidence type="ECO:0000256" key="4">
    <source>
        <dbReference type="RuleBase" id="RU362073"/>
    </source>
</evidence>
<dbReference type="InterPro" id="IPR001492">
    <property type="entry name" value="Flagellin"/>
</dbReference>
<comment type="function">
    <text evidence="4">Flagellin is the subunit protein which polymerizes to form the filaments of bacterial flagella.</text>
</comment>
<dbReference type="GO" id="GO:0005576">
    <property type="term" value="C:extracellular region"/>
    <property type="evidence" value="ECO:0007669"/>
    <property type="project" value="UniProtKB-SubCell"/>
</dbReference>
<feature type="domain" description="Flagellin C-terminal" evidence="6">
    <location>
        <begin position="195"/>
        <end position="280"/>
    </location>
</feature>
<gene>
    <name evidence="7" type="ORF">CSCA_3157</name>
</gene>
<dbReference type="EMBL" id="CP009933">
    <property type="protein sequence ID" value="AKA70282.1"/>
    <property type="molecule type" value="Genomic_DNA"/>
</dbReference>
<dbReference type="Gene3D" id="6.10.10.10">
    <property type="entry name" value="Flagellar export chaperone, C-terminal domain"/>
    <property type="match status" value="1"/>
</dbReference>
<accession>A0A0E3M8U8</accession>
<reference evidence="7 8" key="1">
    <citation type="journal article" date="2015" name="J. Biotechnol.">
        <title>Complete genome sequence of a malodorant-producing acetogen, Clostridium scatologenes ATCC 25775(T).</title>
        <authorList>
            <person name="Zhu Z."/>
            <person name="Guo T."/>
            <person name="Zheng H."/>
            <person name="Song T."/>
            <person name="Ouyang P."/>
            <person name="Xie J."/>
        </authorList>
    </citation>
    <scope>NUCLEOTIDE SEQUENCE [LARGE SCALE GENOMIC DNA]</scope>
    <source>
        <strain evidence="7 8">ATCC 25775</strain>
    </source>
</reference>
<dbReference type="KEGG" id="csq:CSCA_3157"/>
<dbReference type="Pfam" id="PF00700">
    <property type="entry name" value="Flagellin_C"/>
    <property type="match status" value="1"/>
</dbReference>
<dbReference type="GO" id="GO:0009288">
    <property type="term" value="C:bacterial-type flagellum"/>
    <property type="evidence" value="ECO:0007669"/>
    <property type="project" value="UniProtKB-SubCell"/>
</dbReference>
<dbReference type="InterPro" id="IPR001029">
    <property type="entry name" value="Flagellin_N"/>
</dbReference>
<keyword evidence="4" id="KW-0964">Secreted</keyword>
<dbReference type="PRINTS" id="PR00207">
    <property type="entry name" value="FLAGELLIN"/>
</dbReference>
<comment type="similarity">
    <text evidence="1 4">Belongs to the bacterial flagellin family.</text>
</comment>
<dbReference type="STRING" id="1548.CSCA_3157"/>
<dbReference type="PANTHER" id="PTHR42792">
    <property type="entry name" value="FLAGELLIN"/>
    <property type="match status" value="1"/>
</dbReference>
<dbReference type="Pfam" id="PF00669">
    <property type="entry name" value="Flagellin_N"/>
    <property type="match status" value="1"/>
</dbReference>
<dbReference type="Gene3D" id="1.20.1330.10">
    <property type="entry name" value="f41 fragment of flagellin, N-terminal domain"/>
    <property type="match status" value="1"/>
</dbReference>
<organism evidence="7 8">
    <name type="scientific">Clostridium scatologenes</name>
    <dbReference type="NCBI Taxonomy" id="1548"/>
    <lineage>
        <taxon>Bacteria</taxon>
        <taxon>Bacillati</taxon>
        <taxon>Bacillota</taxon>
        <taxon>Clostridia</taxon>
        <taxon>Eubacteriales</taxon>
        <taxon>Clostridiaceae</taxon>
        <taxon>Clostridium</taxon>
    </lineage>
</organism>
<evidence type="ECO:0000259" key="5">
    <source>
        <dbReference type="Pfam" id="PF00669"/>
    </source>
</evidence>
<evidence type="ECO:0000256" key="2">
    <source>
        <dbReference type="ARBA" id="ARBA00020110"/>
    </source>
</evidence>
<keyword evidence="8" id="KW-1185">Reference proteome</keyword>
<dbReference type="RefSeq" id="WP_029162673.1">
    <property type="nucleotide sequence ID" value="NZ_CP009933.1"/>
</dbReference>
<keyword evidence="7" id="KW-0282">Flagellum</keyword>
<dbReference type="InterPro" id="IPR046358">
    <property type="entry name" value="Flagellin_C"/>
</dbReference>
<dbReference type="Proteomes" id="UP000033115">
    <property type="component" value="Chromosome"/>
</dbReference>
<dbReference type="AlphaFoldDB" id="A0A0E3M8U8"/>
<comment type="subcellular location">
    <subcellularLocation>
        <location evidence="4">Secreted</location>
    </subcellularLocation>
    <subcellularLocation>
        <location evidence="4">Bacterial flagellum</location>
    </subcellularLocation>
</comment>
<dbReference type="InterPro" id="IPR042187">
    <property type="entry name" value="Flagellin_C_sub2"/>
</dbReference>
<keyword evidence="7" id="KW-0969">Cilium</keyword>
<evidence type="ECO:0000313" key="8">
    <source>
        <dbReference type="Proteomes" id="UP000033115"/>
    </source>
</evidence>
<dbReference type="HOGENOM" id="CLU_011142_2_0_9"/>
<evidence type="ECO:0000313" key="7">
    <source>
        <dbReference type="EMBL" id="AKA70282.1"/>
    </source>
</evidence>
<feature type="domain" description="Flagellin N-terminal" evidence="5">
    <location>
        <begin position="4"/>
        <end position="138"/>
    </location>
</feature>
<protein>
    <recommendedName>
        <fullName evidence="2 4">Flagellin</fullName>
    </recommendedName>
</protein>
<evidence type="ECO:0000256" key="1">
    <source>
        <dbReference type="ARBA" id="ARBA00005709"/>
    </source>
</evidence>
<name>A0A0E3M8U8_CLOSL</name>
<evidence type="ECO:0000259" key="6">
    <source>
        <dbReference type="Pfam" id="PF00700"/>
    </source>
</evidence>
<dbReference type="PANTHER" id="PTHR42792:SF2">
    <property type="entry name" value="FLAGELLIN"/>
    <property type="match status" value="1"/>
</dbReference>
<evidence type="ECO:0000256" key="3">
    <source>
        <dbReference type="ARBA" id="ARBA00023143"/>
    </source>
</evidence>
<proteinExistence type="inferred from homology"/>
<keyword evidence="7" id="KW-0966">Cell projection</keyword>
<dbReference type="GO" id="GO:0005198">
    <property type="term" value="F:structural molecule activity"/>
    <property type="evidence" value="ECO:0007669"/>
    <property type="project" value="UniProtKB-UniRule"/>
</dbReference>
<sequence length="286" mass="31028">MRLNHNSASLSVYTAYSKSLKSQSLAMGRISSGYKVNSAKDSPNGIADSERIRMQVRGLQMAARNSQDGISMLQTAESGLNEMTSMLQRIRELVVQSGSGSNNPGDKQIVQNEIDQMIEGMDNIANNTEFNGLKLLGQEKDLKMSVGANVGESIIIPQRDVTSANLRTSDGKSLSQLKSGEIYSITGGSNIDNALGIIDQSLNSIVSIRSQYGALENRFQESFSDSTEMADRLDMADGGIRDSDVAEEMINYSKSSILVQAGNAMMVQTNKLPQDALKILENVRSK</sequence>